<evidence type="ECO:0000313" key="2">
    <source>
        <dbReference type="Proteomes" id="UP000254487"/>
    </source>
</evidence>
<dbReference type="Proteomes" id="UP000254487">
    <property type="component" value="Unassembled WGS sequence"/>
</dbReference>
<name>A0A377ZMA0_KLEPO</name>
<evidence type="ECO:0000313" key="1">
    <source>
        <dbReference type="EMBL" id="STU73196.1"/>
    </source>
</evidence>
<reference evidence="1 2" key="1">
    <citation type="submission" date="2018-06" db="EMBL/GenBank/DDBJ databases">
        <authorList>
            <consortium name="Pathogen Informatics"/>
            <person name="Doyle S."/>
        </authorList>
    </citation>
    <scope>NUCLEOTIDE SEQUENCE [LARGE SCALE GENOMIC DNA]</scope>
    <source>
        <strain evidence="1 2">NCTC10313</strain>
    </source>
</reference>
<dbReference type="EMBL" id="UGLW01000003">
    <property type="protein sequence ID" value="STU73196.1"/>
    <property type="molecule type" value="Genomic_DNA"/>
</dbReference>
<organism evidence="1 2">
    <name type="scientific">Klebsiella pneumoniae subsp. ozaenae</name>
    <dbReference type="NCBI Taxonomy" id="574"/>
    <lineage>
        <taxon>Bacteria</taxon>
        <taxon>Pseudomonadati</taxon>
        <taxon>Pseudomonadota</taxon>
        <taxon>Gammaproteobacteria</taxon>
        <taxon>Enterobacterales</taxon>
        <taxon>Enterobacteriaceae</taxon>
        <taxon>Klebsiella/Raoultella group</taxon>
        <taxon>Klebsiella</taxon>
        <taxon>Klebsiella pneumoniae complex</taxon>
    </lineage>
</organism>
<gene>
    <name evidence="1" type="ORF">NCTC10313_03295</name>
</gene>
<protein>
    <submittedName>
        <fullName evidence="1">Uncharacterized protein</fullName>
    </submittedName>
</protein>
<sequence length="93" mass="10606">MILVCAVQASGVEEILYNICYLLIILIRKRKMSVPVYSMLGKNKERSLPTMSVESINELPRTYFINAPEFLTKTRTLRPYNVVPNDDHNGDGC</sequence>
<proteinExistence type="predicted"/>
<accession>A0A377ZMA0</accession>
<dbReference type="AlphaFoldDB" id="A0A377ZMA0"/>